<reference evidence="11 12" key="1">
    <citation type="submission" date="2024-03" db="EMBL/GenBank/DDBJ databases">
        <authorList>
            <person name="Jo J.-H."/>
        </authorList>
    </citation>
    <scope>NUCLEOTIDE SEQUENCE [LARGE SCALE GENOMIC DNA]</scope>
    <source>
        <strain evidence="11 12">PS1R-30</strain>
    </source>
</reference>
<keyword evidence="12" id="KW-1185">Reference proteome</keyword>
<evidence type="ECO:0000313" key="12">
    <source>
        <dbReference type="Proteomes" id="UP001361239"/>
    </source>
</evidence>
<keyword evidence="6 8" id="KW-1133">Transmembrane helix</keyword>
<dbReference type="Pfam" id="PF00462">
    <property type="entry name" value="Glutaredoxin"/>
    <property type="match status" value="1"/>
</dbReference>
<comment type="caution">
    <text evidence="11">The sequence shown here is derived from an EMBL/GenBank/DDBJ whole genome shotgun (WGS) entry which is preliminary data.</text>
</comment>
<evidence type="ECO:0000256" key="8">
    <source>
        <dbReference type="SAM" id="Phobius"/>
    </source>
</evidence>
<dbReference type="InterPro" id="IPR036249">
    <property type="entry name" value="Thioredoxin-like_sf"/>
</dbReference>
<evidence type="ECO:0000313" key="11">
    <source>
        <dbReference type="EMBL" id="MEJ5975891.1"/>
    </source>
</evidence>
<evidence type="ECO:0000259" key="10">
    <source>
        <dbReference type="Pfam" id="PF07291"/>
    </source>
</evidence>
<evidence type="ECO:0000256" key="2">
    <source>
        <dbReference type="ARBA" id="ARBA00004141"/>
    </source>
</evidence>
<organism evidence="11 12">
    <name type="scientific">Novosphingobium anseongense</name>
    <dbReference type="NCBI Taxonomy" id="3133436"/>
    <lineage>
        <taxon>Bacteria</taxon>
        <taxon>Pseudomonadati</taxon>
        <taxon>Pseudomonadota</taxon>
        <taxon>Alphaproteobacteria</taxon>
        <taxon>Sphingomonadales</taxon>
        <taxon>Sphingomonadaceae</taxon>
        <taxon>Novosphingobium</taxon>
    </lineage>
</organism>
<comment type="function">
    <text evidence="1">May be specifically involved in the processing, transport, and/or maturation of the MADH beta-subunit.</text>
</comment>
<feature type="domain" description="Methylamine utilisation protein MauE" evidence="10">
    <location>
        <begin position="126"/>
        <end position="246"/>
    </location>
</feature>
<evidence type="ECO:0000256" key="3">
    <source>
        <dbReference type="ARBA" id="ARBA00004856"/>
    </source>
</evidence>
<dbReference type="InterPro" id="IPR002109">
    <property type="entry name" value="Glutaredoxin"/>
</dbReference>
<evidence type="ECO:0000256" key="6">
    <source>
        <dbReference type="ARBA" id="ARBA00022989"/>
    </source>
</evidence>
<dbReference type="InterPro" id="IPR014025">
    <property type="entry name" value="Glutaredoxin_subgr"/>
</dbReference>
<evidence type="ECO:0000256" key="5">
    <source>
        <dbReference type="ARBA" id="ARBA00022692"/>
    </source>
</evidence>
<keyword evidence="5 8" id="KW-0812">Transmembrane</keyword>
<dbReference type="SUPFAM" id="SSF52833">
    <property type="entry name" value="Thioredoxin-like"/>
    <property type="match status" value="1"/>
</dbReference>
<comment type="subcellular location">
    <subcellularLocation>
        <location evidence="2">Membrane</location>
        <topology evidence="2">Multi-pass membrane protein</topology>
    </subcellularLocation>
</comment>
<dbReference type="PRINTS" id="PR00160">
    <property type="entry name" value="GLUTAREDOXIN"/>
</dbReference>
<dbReference type="Proteomes" id="UP001361239">
    <property type="component" value="Unassembled WGS sequence"/>
</dbReference>
<evidence type="ECO:0000256" key="4">
    <source>
        <dbReference type="ARBA" id="ARBA00019078"/>
    </source>
</evidence>
<proteinExistence type="predicted"/>
<evidence type="ECO:0000259" key="9">
    <source>
        <dbReference type="Pfam" id="PF00462"/>
    </source>
</evidence>
<name>A0ABU8RT67_9SPHN</name>
<protein>
    <recommendedName>
        <fullName evidence="4">Methylamine utilization protein MauE</fullName>
    </recommendedName>
</protein>
<dbReference type="RefSeq" id="WP_339585820.1">
    <property type="nucleotide sequence ID" value="NZ_JBBHJZ010000001.1"/>
</dbReference>
<sequence>MERQAAPPTATLHRMVMDKHVCPWGIRALHLLRRSGFAVEDRWLTTREATEVFKAEHGVKTTPQVFIDGQRIGGHDDLRRHLGLAVRDPHATSYVPVIAVFATAAGLALAASTAAFGTPLTVRAGEWFGAFAMMILAMLKLQDVDSFATMFLGYDLLAKRWLPYAWLYPFLEWTAGALMAAHWLDVVSIPIALFIGTVGAVSVFRAVYVQKRDIKCACVGGSSRVPLGFVSLSENLGMVAMAAWMLGKYL</sequence>
<feature type="transmembrane region" description="Helical" evidence="8">
    <location>
        <begin position="161"/>
        <end position="181"/>
    </location>
</feature>
<accession>A0ABU8RT67</accession>
<evidence type="ECO:0000256" key="7">
    <source>
        <dbReference type="ARBA" id="ARBA00023136"/>
    </source>
</evidence>
<gene>
    <name evidence="11" type="ORF">WG901_04550</name>
</gene>
<evidence type="ECO:0000256" key="1">
    <source>
        <dbReference type="ARBA" id="ARBA00003475"/>
    </source>
</evidence>
<dbReference type="EMBL" id="JBBHJZ010000001">
    <property type="protein sequence ID" value="MEJ5975891.1"/>
    <property type="molecule type" value="Genomic_DNA"/>
</dbReference>
<dbReference type="PROSITE" id="PS51354">
    <property type="entry name" value="GLUTAREDOXIN_2"/>
    <property type="match status" value="1"/>
</dbReference>
<keyword evidence="7 8" id="KW-0472">Membrane</keyword>
<feature type="transmembrane region" description="Helical" evidence="8">
    <location>
        <begin position="94"/>
        <end position="118"/>
    </location>
</feature>
<feature type="domain" description="Glutaredoxin" evidence="9">
    <location>
        <begin position="18"/>
        <end position="72"/>
    </location>
</feature>
<comment type="pathway">
    <text evidence="3">One-carbon metabolism; methylamine degradation.</text>
</comment>
<dbReference type="Pfam" id="PF07291">
    <property type="entry name" value="MauE"/>
    <property type="match status" value="1"/>
</dbReference>
<dbReference type="Gene3D" id="3.40.30.10">
    <property type="entry name" value="Glutaredoxin"/>
    <property type="match status" value="1"/>
</dbReference>
<dbReference type="InterPro" id="IPR009908">
    <property type="entry name" value="Methylamine_util_MauE"/>
</dbReference>
<feature type="transmembrane region" description="Helical" evidence="8">
    <location>
        <begin position="187"/>
        <end position="208"/>
    </location>
</feature>